<feature type="domain" description="ABC3 transporter permease C-terminal" evidence="12">
    <location>
        <begin position="163"/>
        <end position="274"/>
    </location>
</feature>
<comment type="similarity">
    <text evidence="2 10">Belongs to the ABC-4 integral membrane protein family. FtsX subfamily.</text>
</comment>
<evidence type="ECO:0000313" key="15">
    <source>
        <dbReference type="Proteomes" id="UP000823641"/>
    </source>
</evidence>
<dbReference type="PANTHER" id="PTHR47755">
    <property type="entry name" value="CELL DIVISION PROTEIN FTSX"/>
    <property type="match status" value="1"/>
</dbReference>
<keyword evidence="6 11" id="KW-0812">Transmembrane</keyword>
<keyword evidence="8 10" id="KW-0472">Membrane</keyword>
<dbReference type="Proteomes" id="UP000823641">
    <property type="component" value="Unassembled WGS sequence"/>
</dbReference>
<evidence type="ECO:0000256" key="3">
    <source>
        <dbReference type="ARBA" id="ARBA00021907"/>
    </source>
</evidence>
<evidence type="ECO:0000259" key="13">
    <source>
        <dbReference type="Pfam" id="PF18075"/>
    </source>
</evidence>
<comment type="subcellular location">
    <subcellularLocation>
        <location evidence="1">Cell membrane</location>
        <topology evidence="1">Multi-pass membrane protein</topology>
    </subcellularLocation>
</comment>
<evidence type="ECO:0000256" key="5">
    <source>
        <dbReference type="ARBA" id="ARBA00022618"/>
    </source>
</evidence>
<evidence type="ECO:0000256" key="4">
    <source>
        <dbReference type="ARBA" id="ARBA00022475"/>
    </source>
</evidence>
<dbReference type="InterPro" id="IPR004513">
    <property type="entry name" value="FtsX"/>
</dbReference>
<dbReference type="Pfam" id="PF02687">
    <property type="entry name" value="FtsX"/>
    <property type="match status" value="1"/>
</dbReference>
<reference evidence="14" key="1">
    <citation type="submission" date="2020-10" db="EMBL/GenBank/DDBJ databases">
        <authorList>
            <person name="Gilroy R."/>
        </authorList>
    </citation>
    <scope>NUCLEOTIDE SEQUENCE</scope>
    <source>
        <strain evidence="14">G3-3990</strain>
    </source>
</reference>
<proteinExistence type="inferred from homology"/>
<keyword evidence="4 10" id="KW-1003">Cell membrane</keyword>
<evidence type="ECO:0000256" key="6">
    <source>
        <dbReference type="ARBA" id="ARBA00022692"/>
    </source>
</evidence>
<accession>A0A9D9HV93</accession>
<sequence length="287" mass="32302">MKKKRGFLNMYLTSTVSISLVLYLVGLLVSMMLASQRITTQVKENMGFSIVLLDSADQDEVKRLEEVLRIAPFTRSVSYVSKEEALKEHITSLGEDPTSFLGYNPLLASFEVKLKANYADADSIASIESKIKAFPSVKRVIYHKDVLDLVDENIATVSWFFVAVALILLVISLVLINNTIRLSVYSKRFLINTMKLVGATGWMIKGPFVRKHVVVGIFASLIAILLLGATFYYFWYSTSILLLGNDWMPYAILSGIVLIVGLLISFIASYFAVGRYIRMRTDDLYYI</sequence>
<name>A0A9D9HV93_9BACT</name>
<reference evidence="14" key="2">
    <citation type="journal article" date="2021" name="PeerJ">
        <title>Extensive microbial diversity within the chicken gut microbiome revealed by metagenomics and culture.</title>
        <authorList>
            <person name="Gilroy R."/>
            <person name="Ravi A."/>
            <person name="Getino M."/>
            <person name="Pursley I."/>
            <person name="Horton D.L."/>
            <person name="Alikhan N.F."/>
            <person name="Baker D."/>
            <person name="Gharbi K."/>
            <person name="Hall N."/>
            <person name="Watson M."/>
            <person name="Adriaenssens E.M."/>
            <person name="Foster-Nyarko E."/>
            <person name="Jarju S."/>
            <person name="Secka A."/>
            <person name="Antonio M."/>
            <person name="Oren A."/>
            <person name="Chaudhuri R.R."/>
            <person name="La Ragione R."/>
            <person name="Hildebrand F."/>
            <person name="Pallen M.J."/>
        </authorList>
    </citation>
    <scope>NUCLEOTIDE SEQUENCE</scope>
    <source>
        <strain evidence="14">G3-3990</strain>
    </source>
</reference>
<evidence type="ECO:0000313" key="14">
    <source>
        <dbReference type="EMBL" id="MBO8460972.1"/>
    </source>
</evidence>
<keyword evidence="7 11" id="KW-1133">Transmembrane helix</keyword>
<feature type="transmembrane region" description="Helical" evidence="11">
    <location>
        <begin position="247"/>
        <end position="273"/>
    </location>
</feature>
<dbReference type="PANTHER" id="PTHR47755:SF1">
    <property type="entry name" value="CELL DIVISION PROTEIN FTSX"/>
    <property type="match status" value="1"/>
</dbReference>
<dbReference type="EMBL" id="JADIMG010000106">
    <property type="protein sequence ID" value="MBO8460972.1"/>
    <property type="molecule type" value="Genomic_DNA"/>
</dbReference>
<evidence type="ECO:0000256" key="8">
    <source>
        <dbReference type="ARBA" id="ARBA00023136"/>
    </source>
</evidence>
<dbReference type="Pfam" id="PF18075">
    <property type="entry name" value="FtsX_ECD"/>
    <property type="match status" value="1"/>
</dbReference>
<organism evidence="14 15">
    <name type="scientific">Candidatus Gallipaludibacter merdavium</name>
    <dbReference type="NCBI Taxonomy" id="2840839"/>
    <lineage>
        <taxon>Bacteria</taxon>
        <taxon>Pseudomonadati</taxon>
        <taxon>Bacteroidota</taxon>
        <taxon>Bacteroidia</taxon>
        <taxon>Bacteroidales</taxon>
        <taxon>Candidatus Gallipaludibacter</taxon>
    </lineage>
</organism>
<feature type="transmembrane region" description="Helical" evidence="11">
    <location>
        <begin position="12"/>
        <end position="34"/>
    </location>
</feature>
<dbReference type="GO" id="GO:0051301">
    <property type="term" value="P:cell division"/>
    <property type="evidence" value="ECO:0007669"/>
    <property type="project" value="UniProtKB-KW"/>
</dbReference>
<evidence type="ECO:0000259" key="12">
    <source>
        <dbReference type="Pfam" id="PF02687"/>
    </source>
</evidence>
<evidence type="ECO:0000256" key="2">
    <source>
        <dbReference type="ARBA" id="ARBA00007379"/>
    </source>
</evidence>
<evidence type="ECO:0000256" key="7">
    <source>
        <dbReference type="ARBA" id="ARBA00022989"/>
    </source>
</evidence>
<evidence type="ECO:0000256" key="1">
    <source>
        <dbReference type="ARBA" id="ARBA00004651"/>
    </source>
</evidence>
<dbReference type="GO" id="GO:0005886">
    <property type="term" value="C:plasma membrane"/>
    <property type="evidence" value="ECO:0007669"/>
    <property type="project" value="UniProtKB-SubCell"/>
</dbReference>
<protein>
    <recommendedName>
        <fullName evidence="3 10">Cell division protein FtsX</fullName>
    </recommendedName>
</protein>
<evidence type="ECO:0000256" key="9">
    <source>
        <dbReference type="ARBA" id="ARBA00023306"/>
    </source>
</evidence>
<evidence type="ECO:0000256" key="10">
    <source>
        <dbReference type="PIRNR" id="PIRNR003097"/>
    </source>
</evidence>
<feature type="domain" description="FtsX extracellular" evidence="13">
    <location>
        <begin position="49"/>
        <end position="140"/>
    </location>
</feature>
<dbReference type="Gene3D" id="3.30.70.3040">
    <property type="match status" value="1"/>
</dbReference>
<keyword evidence="9 10" id="KW-0131">Cell cycle</keyword>
<gene>
    <name evidence="14" type="ORF">IAA73_11695</name>
</gene>
<evidence type="ECO:0000256" key="11">
    <source>
        <dbReference type="SAM" id="Phobius"/>
    </source>
</evidence>
<dbReference type="InterPro" id="IPR003838">
    <property type="entry name" value="ABC3_permease_C"/>
</dbReference>
<keyword evidence="5 10" id="KW-0132">Cell division</keyword>
<feature type="transmembrane region" description="Helical" evidence="11">
    <location>
        <begin position="157"/>
        <end position="180"/>
    </location>
</feature>
<feature type="transmembrane region" description="Helical" evidence="11">
    <location>
        <begin position="213"/>
        <end position="235"/>
    </location>
</feature>
<dbReference type="PIRSF" id="PIRSF003097">
    <property type="entry name" value="FtsX"/>
    <property type="match status" value="1"/>
</dbReference>
<comment type="caution">
    <text evidence="14">The sequence shown here is derived from an EMBL/GenBank/DDBJ whole genome shotgun (WGS) entry which is preliminary data.</text>
</comment>
<dbReference type="AlphaFoldDB" id="A0A9D9HV93"/>
<dbReference type="InterPro" id="IPR040690">
    <property type="entry name" value="FtsX_ECD"/>
</dbReference>